<feature type="non-terminal residue" evidence="1">
    <location>
        <position position="1"/>
    </location>
</feature>
<dbReference type="EMBL" id="KV921874">
    <property type="protein sequence ID" value="ORE09601.1"/>
    <property type="molecule type" value="Genomic_DNA"/>
</dbReference>
<dbReference type="AlphaFoldDB" id="A0A1X0RCF9"/>
<name>A0A1X0RCF9_RHIZD</name>
<accession>A0A1X0RCF9</accession>
<dbReference type="OrthoDB" id="2253360at2759"/>
<dbReference type="VEuPathDB" id="FungiDB:BCV72DRAFT_201336"/>
<organism evidence="1">
    <name type="scientific">Rhizopus microsporus var. microsporus</name>
    <dbReference type="NCBI Taxonomy" id="86635"/>
    <lineage>
        <taxon>Eukaryota</taxon>
        <taxon>Fungi</taxon>
        <taxon>Fungi incertae sedis</taxon>
        <taxon>Mucoromycota</taxon>
        <taxon>Mucoromycotina</taxon>
        <taxon>Mucoromycetes</taxon>
        <taxon>Mucorales</taxon>
        <taxon>Mucorineae</taxon>
        <taxon>Rhizopodaceae</taxon>
        <taxon>Rhizopus</taxon>
    </lineage>
</organism>
<gene>
    <name evidence="1" type="ORF">BCV72DRAFT_201336</name>
</gene>
<proteinExistence type="predicted"/>
<dbReference type="Proteomes" id="UP000242414">
    <property type="component" value="Unassembled WGS sequence"/>
</dbReference>
<protein>
    <submittedName>
        <fullName evidence="1">Uncharacterized protein</fullName>
    </submittedName>
</protein>
<evidence type="ECO:0000313" key="1">
    <source>
        <dbReference type="EMBL" id="ORE09601.1"/>
    </source>
</evidence>
<sequence>IELCSIECKALNANSAVFSQQESKNLRTNSCILGNIQNMVKKSASSILYMDWKGRQGHLAQLFLFKDIMVAQYLDSLYIPKEPWS</sequence>
<reference evidence="1" key="1">
    <citation type="journal article" date="2016" name="Proc. Natl. Acad. Sci. U.S.A.">
        <title>Lipid metabolic changes in an early divergent fungus govern the establishment of a mutualistic symbiosis with endobacteria.</title>
        <authorList>
            <person name="Lastovetsky O.A."/>
            <person name="Gaspar M.L."/>
            <person name="Mondo S.J."/>
            <person name="LaButti K.M."/>
            <person name="Sandor L."/>
            <person name="Grigoriev I.V."/>
            <person name="Henry S.A."/>
            <person name="Pawlowska T.E."/>
        </authorList>
    </citation>
    <scope>NUCLEOTIDE SEQUENCE [LARGE SCALE GENOMIC DNA]</scope>
    <source>
        <strain evidence="1">ATCC 52814</strain>
    </source>
</reference>